<protein>
    <submittedName>
        <fullName evidence="4">Esterase</fullName>
    </submittedName>
</protein>
<dbReference type="Gene3D" id="3.40.50.1820">
    <property type="entry name" value="alpha/beta hydrolase"/>
    <property type="match status" value="1"/>
</dbReference>
<evidence type="ECO:0000256" key="2">
    <source>
        <dbReference type="ARBA" id="ARBA00022801"/>
    </source>
</evidence>
<dbReference type="SUPFAM" id="SSF53474">
    <property type="entry name" value="alpha/beta-Hydrolases"/>
    <property type="match status" value="1"/>
</dbReference>
<gene>
    <name evidence="4" type="ORF">EOE66_21400</name>
</gene>
<dbReference type="NCBIfam" id="NF008525">
    <property type="entry name" value="PRK11460.1"/>
    <property type="match status" value="1"/>
</dbReference>
<feature type="domain" description="Phospholipase/carboxylesterase/thioesterase" evidence="3">
    <location>
        <begin position="11"/>
        <end position="211"/>
    </location>
</feature>
<keyword evidence="5" id="KW-1185">Reference proteome</keyword>
<name>A0A437R8K0_9BURK</name>
<evidence type="ECO:0000256" key="1">
    <source>
        <dbReference type="ARBA" id="ARBA00006499"/>
    </source>
</evidence>
<dbReference type="AlphaFoldDB" id="A0A437R8K0"/>
<organism evidence="4 5">
    <name type="scientific">Rubrivivax rivuli</name>
    <dbReference type="NCBI Taxonomy" id="1862385"/>
    <lineage>
        <taxon>Bacteria</taxon>
        <taxon>Pseudomonadati</taxon>
        <taxon>Pseudomonadota</taxon>
        <taxon>Betaproteobacteria</taxon>
        <taxon>Burkholderiales</taxon>
        <taxon>Sphaerotilaceae</taxon>
        <taxon>Rubrivivax</taxon>
    </lineage>
</organism>
<dbReference type="Proteomes" id="UP000285575">
    <property type="component" value="Unassembled WGS sequence"/>
</dbReference>
<dbReference type="OrthoDB" id="9801763at2"/>
<dbReference type="RefSeq" id="WP_128230788.1">
    <property type="nucleotide sequence ID" value="NZ_SACR01000008.1"/>
</dbReference>
<dbReference type="PANTHER" id="PTHR10655">
    <property type="entry name" value="LYSOPHOSPHOLIPASE-RELATED"/>
    <property type="match status" value="1"/>
</dbReference>
<evidence type="ECO:0000313" key="5">
    <source>
        <dbReference type="Proteomes" id="UP000285575"/>
    </source>
</evidence>
<comment type="caution">
    <text evidence="4">The sequence shown here is derived from an EMBL/GenBank/DDBJ whole genome shotgun (WGS) entry which is preliminary data.</text>
</comment>
<evidence type="ECO:0000313" key="4">
    <source>
        <dbReference type="EMBL" id="RVU43055.1"/>
    </source>
</evidence>
<proteinExistence type="inferred from homology"/>
<dbReference type="Pfam" id="PF02230">
    <property type="entry name" value="Abhydrolase_2"/>
    <property type="match status" value="1"/>
</dbReference>
<reference evidence="4 5" key="1">
    <citation type="submission" date="2019-01" db="EMBL/GenBank/DDBJ databases">
        <authorList>
            <person name="Chen W.-M."/>
        </authorList>
    </citation>
    <scope>NUCLEOTIDE SEQUENCE [LARGE SCALE GENOMIC DNA]</scope>
    <source>
        <strain evidence="4 5">KYPY4</strain>
    </source>
</reference>
<accession>A0A437R8K0</accession>
<dbReference type="InterPro" id="IPR003140">
    <property type="entry name" value="PLipase/COase/thioEstase"/>
</dbReference>
<sequence>MQHTLEWLPSEGQPAQLLLLLHGWGGNGADMAPLAQALRAAFPQSAGLAPDAPLPHEAADGSPGTATARQWYAVAGLTPENWPQRVDAALPGLHDWVRAQQQRLGVSPEATALGGFSQGAVLALALAMRHDGLAGRVLAFCGCLTRVPAAAPRLTTLHLFHGADDEAIPAEGSRQALGHLAKLDGDATLDIAQGVGHVLHPALIDCALHRLRSHIPQRTWRAAMGAAAAAPDA</sequence>
<dbReference type="EMBL" id="SACR01000008">
    <property type="protein sequence ID" value="RVU43055.1"/>
    <property type="molecule type" value="Genomic_DNA"/>
</dbReference>
<keyword evidence="2" id="KW-0378">Hydrolase</keyword>
<dbReference type="PANTHER" id="PTHR10655:SF17">
    <property type="entry name" value="LYSOPHOSPHOLIPASE-LIKE PROTEIN 1"/>
    <property type="match status" value="1"/>
</dbReference>
<dbReference type="InterPro" id="IPR029058">
    <property type="entry name" value="AB_hydrolase_fold"/>
</dbReference>
<evidence type="ECO:0000259" key="3">
    <source>
        <dbReference type="Pfam" id="PF02230"/>
    </source>
</evidence>
<dbReference type="InterPro" id="IPR050565">
    <property type="entry name" value="LYPA1-2/EST-like"/>
</dbReference>
<dbReference type="GO" id="GO:0016787">
    <property type="term" value="F:hydrolase activity"/>
    <property type="evidence" value="ECO:0007669"/>
    <property type="project" value="UniProtKB-KW"/>
</dbReference>
<comment type="similarity">
    <text evidence="1">Belongs to the AB hydrolase superfamily. AB hydrolase 2 family.</text>
</comment>